<evidence type="ECO:0000256" key="2">
    <source>
        <dbReference type="ARBA" id="ARBA00009540"/>
    </source>
</evidence>
<dbReference type="SMART" id="SM00584">
    <property type="entry name" value="TLDc"/>
    <property type="match status" value="1"/>
</dbReference>
<evidence type="ECO:0000259" key="6">
    <source>
        <dbReference type="PROSITE" id="PS51886"/>
    </source>
</evidence>
<evidence type="ECO:0000313" key="7">
    <source>
        <dbReference type="EMBL" id="EDP42186.1"/>
    </source>
</evidence>
<proteinExistence type="inferred from homology"/>
<comment type="similarity">
    <text evidence="2">Belongs to the OXR1 family.</text>
</comment>
<evidence type="ECO:0000256" key="5">
    <source>
        <dbReference type="SAM" id="MobiDB-lite"/>
    </source>
</evidence>
<evidence type="ECO:0000256" key="1">
    <source>
        <dbReference type="ARBA" id="ARBA00004173"/>
    </source>
</evidence>
<keyword evidence="8" id="KW-1185">Reference proteome</keyword>
<reference evidence="7 8" key="1">
    <citation type="journal article" date="2007" name="Proc. Natl. Acad. Sci. U.S.A.">
        <title>Dandruff-associated Malassezia genomes reveal convergent and divergent virulence traits shared with plant and human fungal pathogens.</title>
        <authorList>
            <person name="Xu J."/>
            <person name="Saunders C.W."/>
            <person name="Hu P."/>
            <person name="Grant R.A."/>
            <person name="Boekhout T."/>
            <person name="Kuramae E.E."/>
            <person name="Kronstad J.W."/>
            <person name="Deangelis Y.M."/>
            <person name="Reeder N.L."/>
            <person name="Johnstone K.R."/>
            <person name="Leland M."/>
            <person name="Fieno A.M."/>
            <person name="Begley W.M."/>
            <person name="Sun Y."/>
            <person name="Lacey M.P."/>
            <person name="Chaudhary T."/>
            <person name="Keough T."/>
            <person name="Chu L."/>
            <person name="Sears R."/>
            <person name="Yuan B."/>
            <person name="Dawson T.L.Jr."/>
        </authorList>
    </citation>
    <scope>NUCLEOTIDE SEQUENCE [LARGE SCALE GENOMIC DNA]</scope>
    <source>
        <strain evidence="8">ATCC MYA-4612 / CBS 7966</strain>
    </source>
</reference>
<feature type="region of interest" description="Disordered" evidence="5">
    <location>
        <begin position="357"/>
        <end position="377"/>
    </location>
</feature>
<dbReference type="PANTHER" id="PTHR23354:SF62">
    <property type="entry name" value="MUSTARD, ISOFORM V"/>
    <property type="match status" value="1"/>
</dbReference>
<feature type="compositionally biased region" description="Low complexity" evidence="5">
    <location>
        <begin position="21"/>
        <end position="44"/>
    </location>
</feature>
<gene>
    <name evidence="7" type="ORF">MGL_3435</name>
</gene>
<dbReference type="VEuPathDB" id="FungiDB:MGL_3435"/>
<dbReference type="OMA" id="FLWKTVQ"/>
<dbReference type="RefSeq" id="XP_001729400.1">
    <property type="nucleotide sequence ID" value="XM_001729348.1"/>
</dbReference>
<accession>A8Q989</accession>
<dbReference type="PANTHER" id="PTHR23354">
    <property type="entry name" value="NUCLEOLAR PROTEIN 7/ESTROGEN RECEPTOR COACTIVATOR-RELATED"/>
    <property type="match status" value="1"/>
</dbReference>
<dbReference type="Pfam" id="PF07534">
    <property type="entry name" value="TLD"/>
    <property type="match status" value="1"/>
</dbReference>
<keyword evidence="3" id="KW-0496">Mitochondrion</keyword>
<feature type="compositionally biased region" description="Basic residues" evidence="5">
    <location>
        <begin position="68"/>
        <end position="77"/>
    </location>
</feature>
<dbReference type="STRING" id="425265.A8Q989"/>
<evidence type="ECO:0000256" key="4">
    <source>
        <dbReference type="ARBA" id="ARBA00040604"/>
    </source>
</evidence>
<organism evidence="7 8">
    <name type="scientific">Malassezia globosa (strain ATCC MYA-4612 / CBS 7966)</name>
    <name type="common">Dandruff-associated fungus</name>
    <dbReference type="NCBI Taxonomy" id="425265"/>
    <lineage>
        <taxon>Eukaryota</taxon>
        <taxon>Fungi</taxon>
        <taxon>Dikarya</taxon>
        <taxon>Basidiomycota</taxon>
        <taxon>Ustilaginomycotina</taxon>
        <taxon>Malasseziomycetes</taxon>
        <taxon>Malasseziales</taxon>
        <taxon>Malasseziaceae</taxon>
        <taxon>Malassezia</taxon>
    </lineage>
</organism>
<dbReference type="GO" id="GO:0005739">
    <property type="term" value="C:mitochondrion"/>
    <property type="evidence" value="ECO:0007669"/>
    <property type="project" value="UniProtKB-SubCell"/>
</dbReference>
<dbReference type="Proteomes" id="UP000008837">
    <property type="component" value="Unassembled WGS sequence"/>
</dbReference>
<dbReference type="AlphaFoldDB" id="A8Q989"/>
<comment type="subcellular location">
    <subcellularLocation>
        <location evidence="1">Mitochondrion</location>
    </subcellularLocation>
</comment>
<dbReference type="GO" id="GO:0006979">
    <property type="term" value="P:response to oxidative stress"/>
    <property type="evidence" value="ECO:0007669"/>
    <property type="project" value="TreeGrafter"/>
</dbReference>
<comment type="caution">
    <text evidence="7">The sequence shown here is derived from an EMBL/GenBank/DDBJ whole genome shotgun (WGS) entry which is preliminary data.</text>
</comment>
<protein>
    <recommendedName>
        <fullName evidence="4">Oxidation resistance protein 1</fullName>
    </recommendedName>
</protein>
<dbReference type="PROSITE" id="PS51886">
    <property type="entry name" value="TLDC"/>
    <property type="match status" value="1"/>
</dbReference>
<evidence type="ECO:0000256" key="3">
    <source>
        <dbReference type="ARBA" id="ARBA00023128"/>
    </source>
</evidence>
<name>A8Q989_MALGO</name>
<feature type="region of interest" description="Disordered" evidence="5">
    <location>
        <begin position="61"/>
        <end position="101"/>
    </location>
</feature>
<dbReference type="OrthoDB" id="26679at2759"/>
<dbReference type="FunCoup" id="A8Q989">
    <property type="interactions" value="145"/>
</dbReference>
<evidence type="ECO:0000313" key="8">
    <source>
        <dbReference type="Proteomes" id="UP000008837"/>
    </source>
</evidence>
<dbReference type="InParanoid" id="A8Q989"/>
<dbReference type="EMBL" id="AAYY01000013">
    <property type="protein sequence ID" value="EDP42186.1"/>
    <property type="molecule type" value="Genomic_DNA"/>
</dbReference>
<dbReference type="GeneID" id="5853707"/>
<feature type="domain" description="TLDc" evidence="6">
    <location>
        <begin position="134"/>
        <end position="407"/>
    </location>
</feature>
<dbReference type="GO" id="GO:0005634">
    <property type="term" value="C:nucleus"/>
    <property type="evidence" value="ECO:0007669"/>
    <property type="project" value="TreeGrafter"/>
</dbReference>
<feature type="region of interest" description="Disordered" evidence="5">
    <location>
        <begin position="1"/>
        <end position="44"/>
    </location>
</feature>
<dbReference type="InterPro" id="IPR006571">
    <property type="entry name" value="TLDc_dom"/>
</dbReference>
<sequence length="409" mass="44663">MSGAITQEPAAMIQEEEKPISSHTSTQSSSLPTLSTSSPSTSSHWSDAIWNKLAALSAFRDSSSSSSKTKKQRRPSVVRRQTMSGPISGAPGFDPDASARWNHGHWSMHADQEHERDRLPIPVELKQRRYDTDPVIEPWHAARIQALFPRRLRLGKTWSLLYSLDQHGASLSTLYSRVGRLSSDMTSMTSGPSEAWLRGSSAAARSAALGTSAPAACTSLTASATNSMMDCAVVLAVRDADDNIFGAFVNEPFHVASHYYGNGQCFLWKTVQRRLPAVPEITDGDASKHDDLHPDRAIEYFRWSGENDYMVLSESDYLSVGGGDGRYGLWLDDTLTNGLSGRCPAFHNEVLCDPHESNASHAADNAPKPPADLLGPVDETQNQVESQANMSETKRFSCIGLEVWAVGIE</sequence>
<dbReference type="KEGG" id="mgl:MGL_3435"/>